<dbReference type="InterPro" id="IPR000182">
    <property type="entry name" value="GNAT_dom"/>
</dbReference>
<accession>A0A7W9DZK5</accession>
<feature type="domain" description="N-acetyltransferase" evidence="1">
    <location>
        <begin position="1"/>
        <end position="139"/>
    </location>
</feature>
<evidence type="ECO:0000313" key="3">
    <source>
        <dbReference type="Proteomes" id="UP000537204"/>
    </source>
</evidence>
<evidence type="ECO:0000313" key="2">
    <source>
        <dbReference type="EMBL" id="MBB5637118.1"/>
    </source>
</evidence>
<organism evidence="2 3">
    <name type="scientific">Pedobacter cryoconitis</name>
    <dbReference type="NCBI Taxonomy" id="188932"/>
    <lineage>
        <taxon>Bacteria</taxon>
        <taxon>Pseudomonadati</taxon>
        <taxon>Bacteroidota</taxon>
        <taxon>Sphingobacteriia</taxon>
        <taxon>Sphingobacteriales</taxon>
        <taxon>Sphingobacteriaceae</taxon>
        <taxon>Pedobacter</taxon>
    </lineage>
</organism>
<proteinExistence type="predicted"/>
<dbReference type="Pfam" id="PF00583">
    <property type="entry name" value="Acetyltransf_1"/>
    <property type="match status" value="1"/>
</dbReference>
<dbReference type="SUPFAM" id="SSF55729">
    <property type="entry name" value="Acyl-CoA N-acyltransferases (Nat)"/>
    <property type="match status" value="1"/>
</dbReference>
<keyword evidence="2" id="KW-0808">Transferase</keyword>
<name>A0A7W9DZK5_9SPHI</name>
<dbReference type="EMBL" id="JACHCE010000004">
    <property type="protein sequence ID" value="MBB5637118.1"/>
    <property type="molecule type" value="Genomic_DNA"/>
</dbReference>
<dbReference type="Gene3D" id="3.40.630.30">
    <property type="match status" value="1"/>
</dbReference>
<dbReference type="RefSeq" id="WP_183883000.1">
    <property type="nucleotide sequence ID" value="NZ_JACHCE010000004.1"/>
</dbReference>
<sequence length="148" mass="17391">MMDDLVFQKGSINDLETCLKFDKHINPKFLTWKLLNEEIFLALNKKEIIGYLRLEYIWTTHPFIGLIILKQEFRGKQIGKNMLEFLEEQLRLKGQKKLYSSSQANETAPQQWHIKMGFNACGIINGMNENEIGEVFFCKILQVHEIKL</sequence>
<dbReference type="Proteomes" id="UP000537204">
    <property type="component" value="Unassembled WGS sequence"/>
</dbReference>
<dbReference type="AlphaFoldDB" id="A0A7W9DZK5"/>
<evidence type="ECO:0000259" key="1">
    <source>
        <dbReference type="PROSITE" id="PS51186"/>
    </source>
</evidence>
<protein>
    <submittedName>
        <fullName evidence="2">N-acetylglutamate synthase-like GNAT family acetyltransferase</fullName>
    </submittedName>
</protein>
<reference evidence="2 3" key="1">
    <citation type="submission" date="2020-08" db="EMBL/GenBank/DDBJ databases">
        <title>Genomic Encyclopedia of Type Strains, Phase IV (KMG-V): Genome sequencing to study the core and pangenomes of soil and plant-associated prokaryotes.</title>
        <authorList>
            <person name="Whitman W."/>
        </authorList>
    </citation>
    <scope>NUCLEOTIDE SEQUENCE [LARGE SCALE GENOMIC DNA]</scope>
    <source>
        <strain evidence="2 3">S3M1</strain>
    </source>
</reference>
<dbReference type="GO" id="GO:0016747">
    <property type="term" value="F:acyltransferase activity, transferring groups other than amino-acyl groups"/>
    <property type="evidence" value="ECO:0007669"/>
    <property type="project" value="InterPro"/>
</dbReference>
<gene>
    <name evidence="2" type="ORF">HDE68_003031</name>
</gene>
<dbReference type="PROSITE" id="PS51186">
    <property type="entry name" value="GNAT"/>
    <property type="match status" value="1"/>
</dbReference>
<comment type="caution">
    <text evidence="2">The sequence shown here is derived from an EMBL/GenBank/DDBJ whole genome shotgun (WGS) entry which is preliminary data.</text>
</comment>
<dbReference type="InterPro" id="IPR016181">
    <property type="entry name" value="Acyl_CoA_acyltransferase"/>
</dbReference>
<dbReference type="CDD" id="cd04301">
    <property type="entry name" value="NAT_SF"/>
    <property type="match status" value="1"/>
</dbReference>